<reference evidence="2 3" key="1">
    <citation type="submission" date="2015-01" db="EMBL/GenBank/DDBJ databases">
        <title>Genome Sequencing of Rickettsiales.</title>
        <authorList>
            <person name="Daugherty S.C."/>
            <person name="Su Q."/>
            <person name="Abolude K."/>
            <person name="Beier-Sexton M."/>
            <person name="Carlyon J.A."/>
            <person name="Carter R."/>
            <person name="Day N.P."/>
            <person name="Dumler S.J."/>
            <person name="Dyachenko V."/>
            <person name="Godinez A."/>
            <person name="Kurtti T.J."/>
            <person name="Lichay M."/>
            <person name="Mullins K.E."/>
            <person name="Ott S."/>
            <person name="Pappas-Brown V."/>
            <person name="Paris D.H."/>
            <person name="Patel P."/>
            <person name="Richards A.L."/>
            <person name="Sadzewicz L."/>
            <person name="Sears K."/>
            <person name="Seidman D."/>
            <person name="Sengamalay N."/>
            <person name="Stenos J."/>
            <person name="Tallon L.J."/>
            <person name="Vincent G."/>
            <person name="Fraser C.M."/>
            <person name="Munderloh U."/>
            <person name="Dunning-Hotopp J.C."/>
        </authorList>
    </citation>
    <scope>NUCLEOTIDE SEQUENCE [LARGE SCALE GENOMIC DNA]</scope>
    <source>
        <strain evidence="2 3">TA716</strain>
    </source>
</reference>
<dbReference type="InterPro" id="IPR048792">
    <property type="entry name" value="CarD_C"/>
</dbReference>
<feature type="domain" description="CarD-like/TRCF RNAP-interacting" evidence="1">
    <location>
        <begin position="8"/>
        <end position="118"/>
    </location>
</feature>
<accession>A0A0F3P579</accession>
<dbReference type="PANTHER" id="PTHR38447:SF1">
    <property type="entry name" value="RNA POLYMERASE-BINDING TRANSCRIPTION FACTOR CARD"/>
    <property type="match status" value="1"/>
</dbReference>
<dbReference type="InterPro" id="IPR036101">
    <property type="entry name" value="CarD-like/TRCF_RID_sf"/>
</dbReference>
<dbReference type="Pfam" id="PF02559">
    <property type="entry name" value="CarD_TRCF_RID"/>
    <property type="match status" value="1"/>
</dbReference>
<dbReference type="EMBL" id="LAOA01000042">
    <property type="protein sequence ID" value="KJV75046.1"/>
    <property type="molecule type" value="Genomic_DNA"/>
</dbReference>
<dbReference type="GO" id="GO:0009303">
    <property type="term" value="P:rRNA transcription"/>
    <property type="evidence" value="ECO:0007669"/>
    <property type="project" value="TreeGrafter"/>
</dbReference>
<evidence type="ECO:0000313" key="3">
    <source>
        <dbReference type="Proteomes" id="UP000033671"/>
    </source>
</evidence>
<dbReference type="SMART" id="SM01058">
    <property type="entry name" value="CarD_TRCF"/>
    <property type="match status" value="1"/>
</dbReference>
<gene>
    <name evidence="2" type="ORF">OTSTA716_1142</name>
</gene>
<organism evidence="2 3">
    <name type="scientific">Orientia tsutsugamushi str. TA716</name>
    <dbReference type="NCBI Taxonomy" id="1359175"/>
    <lineage>
        <taxon>Bacteria</taxon>
        <taxon>Pseudomonadati</taxon>
        <taxon>Pseudomonadota</taxon>
        <taxon>Alphaproteobacteria</taxon>
        <taxon>Rickettsiales</taxon>
        <taxon>Rickettsiaceae</taxon>
        <taxon>Rickettsieae</taxon>
        <taxon>Orientia</taxon>
    </lineage>
</organism>
<name>A0A0F3P579_ORITS</name>
<proteinExistence type="predicted"/>
<evidence type="ECO:0000259" key="1">
    <source>
        <dbReference type="SMART" id="SM01058"/>
    </source>
</evidence>
<dbReference type="InterPro" id="IPR052531">
    <property type="entry name" value="CarD-like_regulator"/>
</dbReference>
<dbReference type="PATRIC" id="fig|1359175.3.peg.2091"/>
<evidence type="ECO:0000313" key="2">
    <source>
        <dbReference type="EMBL" id="KJV75046.1"/>
    </source>
</evidence>
<protein>
    <submittedName>
        <fullName evidence="2">CarD-like/TRCF domain protein</fullName>
    </submittedName>
</protein>
<comment type="caution">
    <text evidence="2">The sequence shown here is derived from an EMBL/GenBank/DDBJ whole genome shotgun (WGS) entry which is preliminary data.</text>
</comment>
<dbReference type="Gene3D" id="1.20.58.1290">
    <property type="entry name" value="CarD-like, C-terminal domain"/>
    <property type="match status" value="1"/>
</dbReference>
<dbReference type="SUPFAM" id="SSF141259">
    <property type="entry name" value="CarD-like"/>
    <property type="match status" value="1"/>
</dbReference>
<dbReference type="Proteomes" id="UP000033671">
    <property type="component" value="Unassembled WGS sequence"/>
</dbReference>
<dbReference type="InterPro" id="IPR003711">
    <property type="entry name" value="CarD-like/TRCF_RID"/>
</dbReference>
<dbReference type="Gene3D" id="2.40.10.170">
    <property type="match status" value="1"/>
</dbReference>
<dbReference type="RefSeq" id="WP_045917137.1">
    <property type="nucleotide sequence ID" value="NZ_LAOA01000042.1"/>
</dbReference>
<dbReference type="Pfam" id="PF21095">
    <property type="entry name" value="CarD_C"/>
    <property type="match status" value="1"/>
</dbReference>
<dbReference type="PANTHER" id="PTHR38447">
    <property type="entry name" value="TRANSCRIPTION FACTOR YDEB-RELATED"/>
    <property type="match status" value="1"/>
</dbReference>
<dbReference type="AlphaFoldDB" id="A0A0F3P579"/>
<sequence>MEHQQQEQFKIGDKVVYPSHGVGEVIGIENQVFCGKELRVYVVSFPMDKMTLKVPVSSKSASGLRAISYKTDTDKIYKILCSQSQPGNRMWSRRAQEYENKINSGDLCSIAEVVRDLYKNAEVDRSYSERTIYESAITRLARELAILESVKYEEIIEKLTEILKNRNTV</sequence>
<dbReference type="InterPro" id="IPR042215">
    <property type="entry name" value="CarD-like_C"/>
</dbReference>